<evidence type="ECO:0000256" key="4">
    <source>
        <dbReference type="ARBA" id="ARBA00022723"/>
    </source>
</evidence>
<organism evidence="14 15">
    <name type="scientific">Actinomadura nitritigenes</name>
    <dbReference type="NCBI Taxonomy" id="134602"/>
    <lineage>
        <taxon>Bacteria</taxon>
        <taxon>Bacillati</taxon>
        <taxon>Actinomycetota</taxon>
        <taxon>Actinomycetes</taxon>
        <taxon>Streptosporangiales</taxon>
        <taxon>Thermomonosporaceae</taxon>
        <taxon>Actinomadura</taxon>
    </lineage>
</organism>
<evidence type="ECO:0000256" key="8">
    <source>
        <dbReference type="ARBA" id="ARBA00023125"/>
    </source>
</evidence>
<accession>A0ABS3R9X7</accession>
<proteinExistence type="inferred from homology"/>
<comment type="caution">
    <text evidence="14">The sequence shown here is derived from an EMBL/GenBank/DDBJ whole genome shotgun (WGS) entry which is preliminary data.</text>
</comment>
<keyword evidence="11" id="KW-0963">Cytoplasm</keyword>
<comment type="cofactor">
    <cofactor evidence="11">
        <name>[4Fe-4S] cluster</name>
        <dbReference type="ChEBI" id="CHEBI:49883"/>
    </cofactor>
    <text evidence="11">Binds 1 [4Fe-4S] cluster per subunit. Following nitrosylation of the [4Fe-4S] cluster binds 1 [4Fe-8(NO)] cluster per subunit.</text>
</comment>
<name>A0ABS3R9X7_9ACTN</name>
<protein>
    <recommendedName>
        <fullName evidence="11">Transcriptional regulator WhiB</fullName>
    </recommendedName>
</protein>
<dbReference type="HAMAP" id="MF_01479">
    <property type="entry name" value="WhiB"/>
    <property type="match status" value="1"/>
</dbReference>
<dbReference type="InterPro" id="IPR003482">
    <property type="entry name" value="Whib"/>
</dbReference>
<keyword evidence="8 11" id="KW-0238">DNA-binding</keyword>
<evidence type="ECO:0000256" key="2">
    <source>
        <dbReference type="ARBA" id="ARBA00006597"/>
    </source>
</evidence>
<reference evidence="14 15" key="1">
    <citation type="submission" date="2021-03" db="EMBL/GenBank/DDBJ databases">
        <authorList>
            <person name="Kanchanasin P."/>
            <person name="Saeng-In P."/>
            <person name="Phongsopitanun W."/>
            <person name="Yuki M."/>
            <person name="Kudo T."/>
            <person name="Ohkuma M."/>
            <person name="Tanasupawat S."/>
        </authorList>
    </citation>
    <scope>NUCLEOTIDE SEQUENCE [LARGE SCALE GENOMIC DNA]</scope>
    <source>
        <strain evidence="14 15">L46</strain>
    </source>
</reference>
<dbReference type="PANTHER" id="PTHR38839">
    <property type="entry name" value="TRANSCRIPTIONAL REGULATOR WHID-RELATED"/>
    <property type="match status" value="1"/>
</dbReference>
<evidence type="ECO:0000256" key="7">
    <source>
        <dbReference type="ARBA" id="ARBA00023015"/>
    </source>
</evidence>
<gene>
    <name evidence="11" type="primary">whiB</name>
    <name evidence="14" type="ORF">J4557_36505</name>
</gene>
<comment type="similarity">
    <text evidence="2 11">Belongs to the WhiB family.</text>
</comment>
<keyword evidence="3 11" id="KW-0004">4Fe-4S</keyword>
<comment type="PTM">
    <text evidence="11">The Fe-S cluster can be nitrosylated by nitric oxide (NO).</text>
</comment>
<keyword evidence="7 11" id="KW-0805">Transcription regulation</keyword>
<feature type="region of interest" description="Disordered" evidence="12">
    <location>
        <begin position="59"/>
        <end position="105"/>
    </location>
</feature>
<comment type="function">
    <text evidence="11">Acts as a transcriptional regulator. Probably redox-responsive. The apo- but not holo-form probably binds DNA.</text>
</comment>
<feature type="domain" description="4Fe-4S Wbl-type" evidence="13">
    <location>
        <begin position="10"/>
        <end position="72"/>
    </location>
</feature>
<feature type="binding site" evidence="11">
    <location>
        <position position="42"/>
    </location>
    <ligand>
        <name>[4Fe-4S] cluster</name>
        <dbReference type="ChEBI" id="CHEBI:49883"/>
    </ligand>
</feature>
<comment type="subcellular location">
    <subcellularLocation>
        <location evidence="1 11">Cytoplasm</location>
    </subcellularLocation>
</comment>
<evidence type="ECO:0000256" key="3">
    <source>
        <dbReference type="ARBA" id="ARBA00022485"/>
    </source>
</evidence>
<dbReference type="Proteomes" id="UP000666915">
    <property type="component" value="Unassembled WGS sequence"/>
</dbReference>
<evidence type="ECO:0000256" key="10">
    <source>
        <dbReference type="ARBA" id="ARBA00023163"/>
    </source>
</evidence>
<feature type="binding site" evidence="11">
    <location>
        <position position="39"/>
    </location>
    <ligand>
        <name>[4Fe-4S] cluster</name>
        <dbReference type="ChEBI" id="CHEBI:49883"/>
    </ligand>
</feature>
<sequence>MNLHWTETASCVSVDADLFFPLGDETVHADQIAAIRRVCAACPAARRCLEWALTTGEPEGIWAGTTPGERRRIRAARRAASDASAGTPAAPAPGASASTAPVPVS</sequence>
<dbReference type="PROSITE" id="PS51674">
    <property type="entry name" value="4FE4S_WBL"/>
    <property type="match status" value="1"/>
</dbReference>
<dbReference type="Pfam" id="PF02467">
    <property type="entry name" value="Whib"/>
    <property type="match status" value="1"/>
</dbReference>
<evidence type="ECO:0000256" key="1">
    <source>
        <dbReference type="ARBA" id="ARBA00004496"/>
    </source>
</evidence>
<evidence type="ECO:0000256" key="5">
    <source>
        <dbReference type="ARBA" id="ARBA00023004"/>
    </source>
</evidence>
<dbReference type="InterPro" id="IPR034768">
    <property type="entry name" value="4FE4S_WBL"/>
</dbReference>
<evidence type="ECO:0000256" key="12">
    <source>
        <dbReference type="SAM" id="MobiDB-lite"/>
    </source>
</evidence>
<evidence type="ECO:0000256" key="9">
    <source>
        <dbReference type="ARBA" id="ARBA00023157"/>
    </source>
</evidence>
<keyword evidence="4 11" id="KW-0479">Metal-binding</keyword>
<evidence type="ECO:0000259" key="13">
    <source>
        <dbReference type="PROSITE" id="PS51674"/>
    </source>
</evidence>
<dbReference type="EMBL" id="JAGEOK010000030">
    <property type="protein sequence ID" value="MBO2443044.1"/>
    <property type="molecule type" value="Genomic_DNA"/>
</dbReference>
<keyword evidence="15" id="KW-1185">Reference proteome</keyword>
<feature type="binding site" evidence="11">
    <location>
        <position position="48"/>
    </location>
    <ligand>
        <name>[4Fe-4S] cluster</name>
        <dbReference type="ChEBI" id="CHEBI:49883"/>
    </ligand>
</feature>
<keyword evidence="6 11" id="KW-0411">Iron-sulfur</keyword>
<evidence type="ECO:0000256" key="11">
    <source>
        <dbReference type="HAMAP-Rule" id="MF_01479"/>
    </source>
</evidence>
<keyword evidence="9 11" id="KW-1015">Disulfide bond</keyword>
<keyword evidence="5 11" id="KW-0408">Iron</keyword>
<keyword evidence="10 11" id="KW-0804">Transcription</keyword>
<evidence type="ECO:0000313" key="14">
    <source>
        <dbReference type="EMBL" id="MBO2443044.1"/>
    </source>
</evidence>
<comment type="PTM">
    <text evidence="11">Upon Fe-S cluster removal intramolecular disulfide bonds are formed.</text>
</comment>
<feature type="binding site" evidence="11">
    <location>
        <position position="11"/>
    </location>
    <ligand>
        <name>[4Fe-4S] cluster</name>
        <dbReference type="ChEBI" id="CHEBI:49883"/>
    </ligand>
</feature>
<dbReference type="PANTHER" id="PTHR38839:SF6">
    <property type="entry name" value="TRANSCRIPTIONAL REGULATOR WHIB1"/>
    <property type="match status" value="1"/>
</dbReference>
<dbReference type="RefSeq" id="WP_208271369.1">
    <property type="nucleotide sequence ID" value="NZ_BAAAGM010000052.1"/>
</dbReference>
<evidence type="ECO:0000313" key="15">
    <source>
        <dbReference type="Proteomes" id="UP000666915"/>
    </source>
</evidence>
<evidence type="ECO:0000256" key="6">
    <source>
        <dbReference type="ARBA" id="ARBA00023014"/>
    </source>
</evidence>
<feature type="compositionally biased region" description="Low complexity" evidence="12">
    <location>
        <begin position="81"/>
        <end position="105"/>
    </location>
</feature>